<keyword evidence="2" id="KW-1185">Reference proteome</keyword>
<dbReference type="OrthoDB" id="7063737at2"/>
<proteinExistence type="predicted"/>
<dbReference type="Proteomes" id="UP000309561">
    <property type="component" value="Unassembled WGS sequence"/>
</dbReference>
<dbReference type="RefSeq" id="WP_137012903.1">
    <property type="nucleotide sequence ID" value="NZ_SZPX01000003.1"/>
</dbReference>
<sequence length="229" mass="26556">MSANKATGWLLLAESYMYSASVLSEDCNSLLKELIKTKSYILATRLIPQLYVSIYNARHGIELYLKCLITIQNISIDLPKKYKIHNIETLYKFLKDGDNQLTPLETITPHLDGIDYQESIKQLESIVKKYANYNFENLSKLIDNDLFNNVDKMNMYFRYPDKSHTNDAVLKLFEDIFSGDYEKFVERNIVELNSMQKLTKEIQKDMESMIKITDSIGSGIAEYVSRTIK</sequence>
<evidence type="ECO:0000313" key="1">
    <source>
        <dbReference type="EMBL" id="TKI69968.1"/>
    </source>
</evidence>
<organism evidence="1 2">
    <name type="scientific">Sulfurimonas crateris</name>
    <dbReference type="NCBI Taxonomy" id="2574727"/>
    <lineage>
        <taxon>Bacteria</taxon>
        <taxon>Pseudomonadati</taxon>
        <taxon>Campylobacterota</taxon>
        <taxon>Epsilonproteobacteria</taxon>
        <taxon>Campylobacterales</taxon>
        <taxon>Sulfurimonadaceae</taxon>
        <taxon>Sulfurimonas</taxon>
    </lineage>
</organism>
<evidence type="ECO:0008006" key="3">
    <source>
        <dbReference type="Google" id="ProtNLM"/>
    </source>
</evidence>
<accession>A0A4U2Z6V9</accession>
<protein>
    <recommendedName>
        <fullName evidence="3">HEPN domain-containing protein</fullName>
    </recommendedName>
</protein>
<dbReference type="AlphaFoldDB" id="A0A4U2Z6V9"/>
<dbReference type="EMBL" id="SZPX01000003">
    <property type="protein sequence ID" value="TKI69968.1"/>
    <property type="molecule type" value="Genomic_DNA"/>
</dbReference>
<evidence type="ECO:0000313" key="2">
    <source>
        <dbReference type="Proteomes" id="UP000309561"/>
    </source>
</evidence>
<reference evidence="1 2" key="1">
    <citation type="submission" date="2019-04" db="EMBL/GenBank/DDBJ databases">
        <title>Sulfurimonas crateris sp. nov. a facultative anaerobic sulfur-oxidizing chemolithautotrophic bacterium isolated from a terrestrial mud vulcano.</title>
        <authorList>
            <person name="Ratnikova N.M."/>
            <person name="Slobodkin A.I."/>
            <person name="Merkel A.Y."/>
            <person name="Novikov A."/>
            <person name="Bonch-Osmolovskaya E.A."/>
            <person name="Slobodkina G.B."/>
        </authorList>
    </citation>
    <scope>NUCLEOTIDE SEQUENCE [LARGE SCALE GENOMIC DNA]</scope>
    <source>
        <strain evidence="1 2">SN118</strain>
    </source>
</reference>
<comment type="caution">
    <text evidence="1">The sequence shown here is derived from an EMBL/GenBank/DDBJ whole genome shotgun (WGS) entry which is preliminary data.</text>
</comment>
<gene>
    <name evidence="1" type="ORF">FCU45_04975</name>
</gene>
<name>A0A4U2Z6V9_9BACT</name>